<gene>
    <name evidence="2" type="ORF">JOD17_000207</name>
</gene>
<name>A0ABS2P7Z9_9BACL</name>
<dbReference type="PANTHER" id="PTHR34985:SF1">
    <property type="entry name" value="SLR0554 PROTEIN"/>
    <property type="match status" value="1"/>
</dbReference>
<evidence type="ECO:0000313" key="3">
    <source>
        <dbReference type="Proteomes" id="UP000741863"/>
    </source>
</evidence>
<dbReference type="EMBL" id="JAFBEC010000001">
    <property type="protein sequence ID" value="MBM7631116.1"/>
    <property type="molecule type" value="Genomic_DNA"/>
</dbReference>
<comment type="caution">
    <text evidence="2">The sequence shown here is derived from an EMBL/GenBank/DDBJ whole genome shotgun (WGS) entry which is preliminary data.</text>
</comment>
<feature type="domain" description="Virulence-associated protein E-like" evidence="1">
    <location>
        <begin position="480"/>
        <end position="697"/>
    </location>
</feature>
<evidence type="ECO:0000313" key="2">
    <source>
        <dbReference type="EMBL" id="MBM7631116.1"/>
    </source>
</evidence>
<dbReference type="RefSeq" id="WP_239575091.1">
    <property type="nucleotide sequence ID" value="NZ_JAFBEC010000001.1"/>
</dbReference>
<accession>A0ABS2P7Z9</accession>
<organism evidence="2 3">
    <name type="scientific">Geomicrobium sediminis</name>
    <dbReference type="NCBI Taxonomy" id="1347788"/>
    <lineage>
        <taxon>Bacteria</taxon>
        <taxon>Bacillati</taxon>
        <taxon>Bacillota</taxon>
        <taxon>Bacilli</taxon>
        <taxon>Bacillales</taxon>
        <taxon>Geomicrobium</taxon>
    </lineage>
</organism>
<dbReference type="PANTHER" id="PTHR34985">
    <property type="entry name" value="SLR0554 PROTEIN"/>
    <property type="match status" value="1"/>
</dbReference>
<keyword evidence="3" id="KW-1185">Reference proteome</keyword>
<reference evidence="2 3" key="1">
    <citation type="submission" date="2021-01" db="EMBL/GenBank/DDBJ databases">
        <title>Genomic Encyclopedia of Type Strains, Phase IV (KMG-IV): sequencing the most valuable type-strain genomes for metagenomic binning, comparative biology and taxonomic classification.</title>
        <authorList>
            <person name="Goeker M."/>
        </authorList>
    </citation>
    <scope>NUCLEOTIDE SEQUENCE [LARGE SCALE GENOMIC DNA]</scope>
    <source>
        <strain evidence="2 3">DSM 25540</strain>
    </source>
</reference>
<dbReference type="InterPro" id="IPR007936">
    <property type="entry name" value="VapE-like_dom"/>
</dbReference>
<dbReference type="Proteomes" id="UP000741863">
    <property type="component" value="Unassembled WGS sequence"/>
</dbReference>
<dbReference type="Pfam" id="PF05272">
    <property type="entry name" value="VapE-like_dom"/>
    <property type="match status" value="1"/>
</dbReference>
<proteinExistence type="predicted"/>
<sequence>MIQYDRQLTISSAGSRRDTLWPSQTIHWSDMVEKLRYAVRGTETLDEYLKMRKPEQDERKDVGGFVGGTLRNNRRKAANVEGRDLVTLDLDNIDNGYTDYVISRVDSLGCAYAIYSTRKHEPTSPRLRVLFPVNRTMTADEYEPIARKLADMIGISFADPTTFKAERLMYWPSVSADSQYVFTYGDKQMVNVDGMLNLYQNWRDVQEWPEVPGAAKTHVRMAAKQGDPASKPGVVGAFCRQYDIHQAIETFLPGIYEMTDDGSGRYTFIDGSTVGGAVVYDDGAFLYSHHATDPTGGRLVNAFDLVRLHKYSDEDDEAKPDTPINRMPSFSKMSAFALNDADVATAINQEKYEQMTEDFGGTSTPATKVDTEWIKRLEVSASTGKPAKTIANVELALANDQNLAGKIMMDTFADAILAQGPFPWAPREDDHNLFMWTDRDDAGLRSYMEKILGFKVKDTINDALVIGAARNRFNPVVDYLNSLEWDGVHRLDRLFIDYMGAADTSYIRAVTRKSFIAAVARAMVPGIKHDTMPVLTGAQGLGKTTLIQKMGQSWFTNSIESFEGKDAAELLQGVWIVEVGEMSAYSKSDVNTIKGFLSRTEDQYRAAYARKAEKHPRKCVFFGTSNQSDYLKDATGGRRFWPVDVGVTMPVKSVFTDLDEEIDQLWAEAVAAWRSGEITFLTGALEEEAKRQQEMHTEQDPRQGLVQDFLERPVPLDWQKKSIEQRKMYWSNDFKTEAPETASRDRVCAAEVWVECFNNDLKFMKRHDTVSINSMIDNVVGWQKLPNPSRYGPYGKVRGGFVKS</sequence>
<protein>
    <submittedName>
        <fullName evidence="2">P-loop ATPase</fullName>
    </submittedName>
</protein>
<evidence type="ECO:0000259" key="1">
    <source>
        <dbReference type="Pfam" id="PF05272"/>
    </source>
</evidence>